<keyword evidence="2" id="KW-0732">Signal</keyword>
<dbReference type="InterPro" id="IPR000914">
    <property type="entry name" value="SBP_5_dom"/>
</dbReference>
<evidence type="ECO:0000256" key="2">
    <source>
        <dbReference type="SAM" id="SignalP"/>
    </source>
</evidence>
<evidence type="ECO:0000313" key="4">
    <source>
        <dbReference type="EMBL" id="ATG52729.1"/>
    </source>
</evidence>
<dbReference type="PROSITE" id="PS51257">
    <property type="entry name" value="PROKAR_LIPOPROTEIN"/>
    <property type="match status" value="1"/>
</dbReference>
<dbReference type="SUPFAM" id="SSF53850">
    <property type="entry name" value="Periplasmic binding protein-like II"/>
    <property type="match status" value="1"/>
</dbReference>
<dbReference type="PIRSF" id="PIRSF002741">
    <property type="entry name" value="MppA"/>
    <property type="match status" value="1"/>
</dbReference>
<dbReference type="EMBL" id="CP023563">
    <property type="protein sequence ID" value="ATG52729.1"/>
    <property type="molecule type" value="Genomic_DNA"/>
</dbReference>
<dbReference type="InterPro" id="IPR039424">
    <property type="entry name" value="SBP_5"/>
</dbReference>
<dbReference type="InterPro" id="IPR030678">
    <property type="entry name" value="Peptide/Ni-bd"/>
</dbReference>
<protein>
    <submittedName>
        <fullName evidence="4">Peptide ABC transporter substrate-binding protein</fullName>
    </submittedName>
</protein>
<dbReference type="PROSITE" id="PS51318">
    <property type="entry name" value="TAT"/>
    <property type="match status" value="1"/>
</dbReference>
<dbReference type="Gene3D" id="3.10.105.10">
    <property type="entry name" value="Dipeptide-binding Protein, Domain 3"/>
    <property type="match status" value="1"/>
</dbReference>
<gene>
    <name evidence="4" type="ORF">CFK38_15240</name>
</gene>
<name>A0A291GQT8_9MICO</name>
<dbReference type="AlphaFoldDB" id="A0A291GQT8"/>
<dbReference type="GO" id="GO:0042597">
    <property type="term" value="C:periplasmic space"/>
    <property type="evidence" value="ECO:0007669"/>
    <property type="project" value="UniProtKB-ARBA"/>
</dbReference>
<feature type="domain" description="Solute-binding protein family 5" evidence="3">
    <location>
        <begin position="122"/>
        <end position="492"/>
    </location>
</feature>
<sequence length="578" mass="62671">MKITSTRRLFLAGTGVVGSAAALAACGGQATEEEQQSKAAEENDKAAEEQGELPSTAWERMEYDQVPDGGTLRKAILTFPANWNRAQVDGNNADTTEIASPCGADQGNSALLYTETNEKSFNPDYVESAEMVSEDPQTIRFKYNPKGKWDNGDPIVVDDLIAEWKATNGTNEEFLVVSTVGSEQIESITQTDDEFSGEIVFATPFIDWITLVHPGAPASVYADPETFNTGYTDTPTPGKGPYKVGSLDPSGGIVTLERNEHWWGRAPKLENIIFQVVDQTTQPQSFANGEIDWLDVGTGDVLSQAKSREDAVIQTSNGLTWTHLTMNVNGGDGLLKDIKVREAIARAIDRNAIGRAVVGPLEAPIVLVNNFVYMPGQDGYQDSYEPLGGLAFDPEAAGKLLDEAGWALEGDKRSKDGKSMDLKIIIPADTKSNSDRARQVQTNLNEVGFNCELQTVPADGYFPDYVMPGSFDMVTFSWVGSNFPESSAANLVYPVESGQNFTGYADDRIGPVNEKLLAAFDDAERKELANEMSNIIAETFTVIPFYATPNIVAIKEGVVNTGATQFETTDWTQVGITA</sequence>
<dbReference type="PANTHER" id="PTHR30290:SF65">
    <property type="entry name" value="MONOACYL PHOSPHATIDYLINOSITOL TETRAMANNOSIDE-BINDING PROTEIN LPQW-RELATED"/>
    <property type="match status" value="1"/>
</dbReference>
<dbReference type="GO" id="GO:0015833">
    <property type="term" value="P:peptide transport"/>
    <property type="evidence" value="ECO:0007669"/>
    <property type="project" value="TreeGrafter"/>
</dbReference>
<feature type="chain" id="PRO_5038576731" evidence="2">
    <location>
        <begin position="25"/>
        <end position="578"/>
    </location>
</feature>
<evidence type="ECO:0000256" key="1">
    <source>
        <dbReference type="SAM" id="MobiDB-lite"/>
    </source>
</evidence>
<dbReference type="OrthoDB" id="7888869at2"/>
<feature type="region of interest" description="Disordered" evidence="1">
    <location>
        <begin position="28"/>
        <end position="57"/>
    </location>
</feature>
<dbReference type="RefSeq" id="WP_096803839.1">
    <property type="nucleotide sequence ID" value="NZ_CP023563.1"/>
</dbReference>
<proteinExistence type="predicted"/>
<dbReference type="Proteomes" id="UP000218165">
    <property type="component" value="Chromosome"/>
</dbReference>
<dbReference type="Pfam" id="PF00496">
    <property type="entry name" value="SBP_bac_5"/>
    <property type="match status" value="1"/>
</dbReference>
<feature type="signal peptide" evidence="2">
    <location>
        <begin position="1"/>
        <end position="24"/>
    </location>
</feature>
<evidence type="ECO:0000259" key="3">
    <source>
        <dbReference type="Pfam" id="PF00496"/>
    </source>
</evidence>
<dbReference type="PANTHER" id="PTHR30290">
    <property type="entry name" value="PERIPLASMIC BINDING COMPONENT OF ABC TRANSPORTER"/>
    <property type="match status" value="1"/>
</dbReference>
<dbReference type="KEGG" id="brz:CFK38_15240"/>
<dbReference type="CDD" id="cd08501">
    <property type="entry name" value="PBP2_Lpqw"/>
    <property type="match status" value="1"/>
</dbReference>
<reference evidence="5" key="1">
    <citation type="submission" date="2017-09" db="EMBL/GenBank/DDBJ databases">
        <title>Brachybacterium sp. VM2412.</title>
        <authorList>
            <person name="Tak E.J."/>
            <person name="Bae J.-W."/>
        </authorList>
    </citation>
    <scope>NUCLEOTIDE SEQUENCE [LARGE SCALE GENOMIC DNA]</scope>
    <source>
        <strain evidence="5">VM2412</strain>
    </source>
</reference>
<dbReference type="GO" id="GO:1904680">
    <property type="term" value="F:peptide transmembrane transporter activity"/>
    <property type="evidence" value="ECO:0007669"/>
    <property type="project" value="TreeGrafter"/>
</dbReference>
<feature type="compositionally biased region" description="Basic and acidic residues" evidence="1">
    <location>
        <begin position="35"/>
        <end position="48"/>
    </location>
</feature>
<dbReference type="Gene3D" id="3.40.190.10">
    <property type="entry name" value="Periplasmic binding protein-like II"/>
    <property type="match status" value="1"/>
</dbReference>
<evidence type="ECO:0000313" key="5">
    <source>
        <dbReference type="Proteomes" id="UP000218165"/>
    </source>
</evidence>
<dbReference type="InterPro" id="IPR006311">
    <property type="entry name" value="TAT_signal"/>
</dbReference>
<dbReference type="Gene3D" id="3.90.76.10">
    <property type="entry name" value="Dipeptide-binding Protein, Domain 1"/>
    <property type="match status" value="1"/>
</dbReference>
<accession>A0A291GQT8</accession>
<organism evidence="4 5">
    <name type="scientific">Brachybacterium vulturis</name>
    <dbReference type="NCBI Taxonomy" id="2017484"/>
    <lineage>
        <taxon>Bacteria</taxon>
        <taxon>Bacillati</taxon>
        <taxon>Actinomycetota</taxon>
        <taxon>Actinomycetes</taxon>
        <taxon>Micrococcales</taxon>
        <taxon>Dermabacteraceae</taxon>
        <taxon>Brachybacterium</taxon>
    </lineage>
</organism>
<keyword evidence="5" id="KW-1185">Reference proteome</keyword>
<dbReference type="GO" id="GO:0043190">
    <property type="term" value="C:ATP-binding cassette (ABC) transporter complex"/>
    <property type="evidence" value="ECO:0007669"/>
    <property type="project" value="InterPro"/>
</dbReference>